<feature type="domain" description="Glucose-methanol-choline oxidoreductase N-terminal" evidence="5">
    <location>
        <begin position="131"/>
        <end position="286"/>
    </location>
</feature>
<keyword evidence="4" id="KW-0274">FAD</keyword>
<name>A0ABP1R1C6_9HEXA</name>
<gene>
    <name evidence="6" type="ORF">ODALV1_LOCUS17657</name>
</gene>
<evidence type="ECO:0000256" key="2">
    <source>
        <dbReference type="ARBA" id="ARBA00010790"/>
    </source>
</evidence>
<dbReference type="PANTHER" id="PTHR11552">
    <property type="entry name" value="GLUCOSE-METHANOL-CHOLINE GMC OXIDOREDUCTASE"/>
    <property type="match status" value="1"/>
</dbReference>
<evidence type="ECO:0000313" key="7">
    <source>
        <dbReference type="Proteomes" id="UP001642540"/>
    </source>
</evidence>
<evidence type="ECO:0000259" key="5">
    <source>
        <dbReference type="Pfam" id="PF00732"/>
    </source>
</evidence>
<dbReference type="PANTHER" id="PTHR11552:SF147">
    <property type="entry name" value="CHOLINE DEHYDROGENASE, MITOCHONDRIAL"/>
    <property type="match status" value="1"/>
</dbReference>
<dbReference type="EMBL" id="CAXLJM020000054">
    <property type="protein sequence ID" value="CAL8117363.1"/>
    <property type="molecule type" value="Genomic_DNA"/>
</dbReference>
<evidence type="ECO:0000256" key="3">
    <source>
        <dbReference type="ARBA" id="ARBA00022630"/>
    </source>
</evidence>
<comment type="similarity">
    <text evidence="2">Belongs to the GMC oxidoreductase family.</text>
</comment>
<reference evidence="6 7" key="1">
    <citation type="submission" date="2024-08" db="EMBL/GenBank/DDBJ databases">
        <authorList>
            <person name="Cucini C."/>
            <person name="Frati F."/>
        </authorList>
    </citation>
    <scope>NUCLEOTIDE SEQUENCE [LARGE SCALE GENOMIC DNA]</scope>
</reference>
<organism evidence="6 7">
    <name type="scientific">Orchesella dallaii</name>
    <dbReference type="NCBI Taxonomy" id="48710"/>
    <lineage>
        <taxon>Eukaryota</taxon>
        <taxon>Metazoa</taxon>
        <taxon>Ecdysozoa</taxon>
        <taxon>Arthropoda</taxon>
        <taxon>Hexapoda</taxon>
        <taxon>Collembola</taxon>
        <taxon>Entomobryomorpha</taxon>
        <taxon>Entomobryoidea</taxon>
        <taxon>Orchesellidae</taxon>
        <taxon>Orchesellinae</taxon>
        <taxon>Orchesella</taxon>
    </lineage>
</organism>
<evidence type="ECO:0000313" key="6">
    <source>
        <dbReference type="EMBL" id="CAL8117363.1"/>
    </source>
</evidence>
<evidence type="ECO:0000256" key="4">
    <source>
        <dbReference type="ARBA" id="ARBA00022827"/>
    </source>
</evidence>
<dbReference type="InterPro" id="IPR000172">
    <property type="entry name" value="GMC_OxRdtase_N"/>
</dbReference>
<accession>A0ABP1R1C6</accession>
<dbReference type="InterPro" id="IPR012132">
    <property type="entry name" value="GMC_OxRdtase"/>
</dbReference>
<comment type="caution">
    <text evidence="6">The sequence shown here is derived from an EMBL/GenBank/DDBJ whole genome shotgun (WGS) entry which is preliminary data.</text>
</comment>
<comment type="cofactor">
    <cofactor evidence="1">
        <name>FAD</name>
        <dbReference type="ChEBI" id="CHEBI:57692"/>
    </cofactor>
</comment>
<dbReference type="InterPro" id="IPR036188">
    <property type="entry name" value="FAD/NAD-bd_sf"/>
</dbReference>
<dbReference type="Pfam" id="PF00732">
    <property type="entry name" value="GMC_oxred_N"/>
    <property type="match status" value="1"/>
</dbReference>
<protein>
    <recommendedName>
        <fullName evidence="5">Glucose-methanol-choline oxidoreductase N-terminal domain-containing protein</fullName>
    </recommendedName>
</protein>
<sequence>MERTQSGKQIHEFHAFANDYNTGSKITGDRIVVGDMKIKILRNNSEELKIMLEYSLPVNMEAVNPYPSVCRSFCPVDDEYSKRLGRRVSSYTCYLKPVVGSRPNLRVILRASDASVRTYSIPQENGRTFFLKYFKRSENYDGIYPSNQHGRDGPITLTCVPKYVPLLDEWLGAGQFLDYPVADPKGPKKIGFCPVEYSKRFGRYVSSYTGYLKPVLGLGLNLKVVLEAEGRKIIFRENQAVGAQFHSNVDGIPSDNVVYARKEVILSARAIETPAITMKSGIGPNHVLEAARVPIQSAFPIKLG</sequence>
<dbReference type="Gene3D" id="3.30.410.40">
    <property type="match status" value="1"/>
</dbReference>
<keyword evidence="7" id="KW-1185">Reference proteome</keyword>
<keyword evidence="3" id="KW-0285">Flavoprotein</keyword>
<evidence type="ECO:0000256" key="1">
    <source>
        <dbReference type="ARBA" id="ARBA00001974"/>
    </source>
</evidence>
<dbReference type="Gene3D" id="3.50.50.60">
    <property type="entry name" value="FAD/NAD(P)-binding domain"/>
    <property type="match status" value="1"/>
</dbReference>
<dbReference type="SUPFAM" id="SSF51905">
    <property type="entry name" value="FAD/NAD(P)-binding domain"/>
    <property type="match status" value="1"/>
</dbReference>
<proteinExistence type="inferred from homology"/>
<dbReference type="Proteomes" id="UP001642540">
    <property type="component" value="Unassembled WGS sequence"/>
</dbReference>